<sequence length="1255" mass="143284">MTLRKRSFKEENQDYESKEEILTQNSQTFNQAATNEIETIKSDKDIVRSDSEESSSEIPTKNDFQSNIKINRPRLVLDQDLNKYKKGSLIKISMKRFVAYDYCEIKPGTNLNMIIGPNGTGKSTIVCAIALGLGGTPALLGRTKEISGFVKHGFDSGYVQITLKGPGKNETTTIQRTINSKNNNSTYKLNGIHSSAAKVGQVVKKLNIQLDNLCQFLPQDRVVEFAKLDGQQLLKETQRAVGQTDLLDMQLELVELKSQETKYFLELEDENDSIRHLEQRNEQLQRDVERWEECARAEKMVKILEVQLPLRKLEEARISYTESKEIRKVKAKEHKDLTQGLLPLKNELDRIRDTENETKEGRRKIEGYVRSIKEKIRRNGDSISSLENQTTEKRKEIEEIDKRFEKIEQERRDLDKEISQIETSLQNKPDDNKVREANGHIKELLDSEQKVRMQIRETQEKVESIKNEGRDAQNSLSRLNQRLRTLEDVKARRVTVLKKFNNDTAVGLEWLEGHRTEFQEHVFGPVALEIKLKRGDCANILETVIGSSTLKTFVCQNEADYRTITKELNDKLRLRTNSSMLNHLSISNFKPPVSKQELLRWGFDCYAIDLIEAPPPVLITLCNNDGIHRIPVSFSKEVDHGAIEASGLVKAYVANGVRYQITTSRYGNKTSSTTATGIKPLSKVALLGIGDSVEMQQERVAISEQIDQLRKQLELNEGKIRKLVTEEQKLIKIIESDIQPKAMHHRKLKDNALREIQNWERLNVKLESKKSRLASLLSAITNKDNKQQNEVKRIQESVGSLALERLKILEKSQKLIGELQSHYKEIVELTMHLFHYKSQVKNAFEKYNIHKELVESSSAQYKRADEIMRNAKIVANDCLKEVQAIVQNLSPEEQEEASRNSDNNQTAEEIHAQLQAARQRLSLFSKHGVSGNVVNDYNDNKLSIKSKREKLEMLGDNISRIQKRKTEIRDSWEPRLKKLVDSIDLEFGKAMRGLNCVGEVRLVTAPSTSTKTIINTGTPQEAKTNGNDRFSSSQKSRDNFTSSSQKNMRNGINDNTESTNRGTFHENSSNAVNDEGFNNWGIEIWVSFRADEPTVLLTEQRQSGGERAVSTALYLQAIQAAGSKEIQNEYKNNQKNSQTIHKLGLGNKIKSDTNDEENDEVMEGNQSDDELDYAGVPFRVVDEVNQGMDQRNERLIHSQIVKTACQESSPQYFLITPKLLPNLEYHKNMKVHCIFNGEWQPATFSVAKYIDNKLS</sequence>
<dbReference type="GO" id="GO:0003697">
    <property type="term" value="F:single-stranded DNA binding"/>
    <property type="evidence" value="ECO:0007669"/>
    <property type="project" value="TreeGrafter"/>
</dbReference>
<accession>A0A2U1JFA5</accession>
<dbReference type="Pfam" id="PF13476">
    <property type="entry name" value="AAA_23"/>
    <property type="match status" value="1"/>
</dbReference>
<organism evidence="7 8">
    <name type="scientific">Smittium angustum</name>
    <dbReference type="NCBI Taxonomy" id="133377"/>
    <lineage>
        <taxon>Eukaryota</taxon>
        <taxon>Fungi</taxon>
        <taxon>Fungi incertae sedis</taxon>
        <taxon>Zoopagomycota</taxon>
        <taxon>Kickxellomycotina</taxon>
        <taxon>Harpellomycetes</taxon>
        <taxon>Harpellales</taxon>
        <taxon>Legeriomycetaceae</taxon>
        <taxon>Smittium</taxon>
    </lineage>
</organism>
<feature type="region of interest" description="Disordered" evidence="5">
    <location>
        <begin position="1011"/>
        <end position="1073"/>
    </location>
</feature>
<evidence type="ECO:0000256" key="3">
    <source>
        <dbReference type="ARBA" id="ARBA00023054"/>
    </source>
</evidence>
<evidence type="ECO:0000259" key="6">
    <source>
        <dbReference type="Pfam" id="PF13476"/>
    </source>
</evidence>
<name>A0A2U1JFA5_SMIAN</name>
<keyword evidence="8" id="KW-1185">Reference proteome</keyword>
<dbReference type="Gene3D" id="3.40.50.300">
    <property type="entry name" value="P-loop containing nucleotide triphosphate hydrolases"/>
    <property type="match status" value="2"/>
</dbReference>
<feature type="coiled-coil region" evidence="4">
    <location>
        <begin position="692"/>
        <end position="769"/>
    </location>
</feature>
<evidence type="ECO:0000256" key="4">
    <source>
        <dbReference type="SAM" id="Coils"/>
    </source>
</evidence>
<dbReference type="GO" id="GO:0005634">
    <property type="term" value="C:nucleus"/>
    <property type="evidence" value="ECO:0007669"/>
    <property type="project" value="TreeGrafter"/>
</dbReference>
<dbReference type="Proteomes" id="UP000245591">
    <property type="component" value="Unassembled WGS sequence"/>
</dbReference>
<dbReference type="SUPFAM" id="SSF52540">
    <property type="entry name" value="P-loop containing nucleoside triphosphate hydrolases"/>
    <property type="match status" value="1"/>
</dbReference>
<evidence type="ECO:0000256" key="5">
    <source>
        <dbReference type="SAM" id="MobiDB-lite"/>
    </source>
</evidence>
<feature type="compositionally biased region" description="Acidic residues" evidence="5">
    <location>
        <begin position="1154"/>
        <end position="1168"/>
    </location>
</feature>
<feature type="region of interest" description="Disordered" evidence="5">
    <location>
        <begin position="40"/>
        <end position="62"/>
    </location>
</feature>
<dbReference type="GO" id="GO:0016887">
    <property type="term" value="F:ATP hydrolysis activity"/>
    <property type="evidence" value="ECO:0007669"/>
    <property type="project" value="InterPro"/>
</dbReference>
<feature type="coiled-coil region" evidence="4">
    <location>
        <begin position="344"/>
        <end position="489"/>
    </location>
</feature>
<feature type="region of interest" description="Disordered" evidence="5">
    <location>
        <begin position="1148"/>
        <end position="1168"/>
    </location>
</feature>
<dbReference type="PANTHER" id="PTHR45916">
    <property type="entry name" value="STRUCTURAL MAINTENANCE OF CHROMOSOMES PROTEIN 5"/>
    <property type="match status" value="1"/>
</dbReference>
<reference evidence="7 8" key="1">
    <citation type="journal article" date="2018" name="MBio">
        <title>Comparative Genomics Reveals the Core Gene Toolbox for the Fungus-Insect Symbiosis.</title>
        <authorList>
            <person name="Wang Y."/>
            <person name="Stata M."/>
            <person name="Wang W."/>
            <person name="Stajich J.E."/>
            <person name="White M.M."/>
            <person name="Moncalvo J.M."/>
        </authorList>
    </citation>
    <scope>NUCLEOTIDE SEQUENCE [LARGE SCALE GENOMIC DNA]</scope>
    <source>
        <strain evidence="7 8">AUS-126-30</strain>
    </source>
</reference>
<feature type="compositionally biased region" description="Basic and acidic residues" evidence="5">
    <location>
        <begin position="40"/>
        <end position="51"/>
    </location>
</feature>
<feature type="domain" description="Rad50/SbcC-type AAA" evidence="6">
    <location>
        <begin position="91"/>
        <end position="285"/>
    </location>
</feature>
<dbReference type="GO" id="GO:0000724">
    <property type="term" value="P:double-strand break repair via homologous recombination"/>
    <property type="evidence" value="ECO:0007669"/>
    <property type="project" value="TreeGrafter"/>
</dbReference>
<evidence type="ECO:0000256" key="2">
    <source>
        <dbReference type="ARBA" id="ARBA00018687"/>
    </source>
</evidence>
<evidence type="ECO:0000256" key="1">
    <source>
        <dbReference type="ARBA" id="ARBA00010171"/>
    </source>
</evidence>
<dbReference type="InterPro" id="IPR038729">
    <property type="entry name" value="Rad50/SbcC_AAA"/>
</dbReference>
<comment type="caution">
    <text evidence="7">The sequence shown here is derived from an EMBL/GenBank/DDBJ whole genome shotgun (WGS) entry which is preliminary data.</text>
</comment>
<dbReference type="PANTHER" id="PTHR45916:SF1">
    <property type="entry name" value="STRUCTURAL MAINTENANCE OF CHROMOSOMES PROTEIN 5"/>
    <property type="match status" value="1"/>
</dbReference>
<evidence type="ECO:0000313" key="8">
    <source>
        <dbReference type="Proteomes" id="UP000245591"/>
    </source>
</evidence>
<dbReference type="GO" id="GO:0030915">
    <property type="term" value="C:Smc5-Smc6 complex"/>
    <property type="evidence" value="ECO:0007669"/>
    <property type="project" value="TreeGrafter"/>
</dbReference>
<evidence type="ECO:0000313" key="7">
    <source>
        <dbReference type="EMBL" id="PWA03678.1"/>
    </source>
</evidence>
<keyword evidence="3 4" id="KW-0175">Coiled coil</keyword>
<feature type="compositionally biased region" description="Basic and acidic residues" evidence="5">
    <location>
        <begin position="8"/>
        <end position="21"/>
    </location>
</feature>
<gene>
    <name evidence="7" type="ORF">BB558_000180</name>
</gene>
<dbReference type="InterPro" id="IPR027417">
    <property type="entry name" value="P-loop_NTPase"/>
</dbReference>
<feature type="region of interest" description="Disordered" evidence="5">
    <location>
        <begin position="1"/>
        <end position="26"/>
    </location>
</feature>
<protein>
    <recommendedName>
        <fullName evidence="2">Structural maintenance of chromosomes protein 5</fullName>
    </recommendedName>
</protein>
<feature type="coiled-coil region" evidence="4">
    <location>
        <begin position="267"/>
        <end position="294"/>
    </location>
</feature>
<feature type="compositionally biased region" description="Polar residues" evidence="5">
    <location>
        <begin position="1011"/>
        <end position="1072"/>
    </location>
</feature>
<dbReference type="EMBL" id="MBFU01000009">
    <property type="protein sequence ID" value="PWA03678.1"/>
    <property type="molecule type" value="Genomic_DNA"/>
</dbReference>
<comment type="similarity">
    <text evidence="1">Belongs to the SMC family. SMC5 subfamily.</text>
</comment>
<proteinExistence type="inferred from homology"/>
<dbReference type="AlphaFoldDB" id="A0A2U1JFA5"/>